<evidence type="ECO:0000313" key="3">
    <source>
        <dbReference type="Proteomes" id="UP001301769"/>
    </source>
</evidence>
<dbReference type="Proteomes" id="UP001301769">
    <property type="component" value="Unassembled WGS sequence"/>
</dbReference>
<dbReference type="EMBL" id="MU858263">
    <property type="protein sequence ID" value="KAK4208004.1"/>
    <property type="molecule type" value="Genomic_DNA"/>
</dbReference>
<dbReference type="PANTHER" id="PTHR42085:SF4">
    <property type="entry name" value="F-BOX DOMAIN-CONTAINING PROTEIN"/>
    <property type="match status" value="1"/>
</dbReference>
<name>A0AAN6XWJ4_9PEZI</name>
<dbReference type="PANTHER" id="PTHR42085">
    <property type="entry name" value="F-BOX DOMAIN-CONTAINING PROTEIN"/>
    <property type="match status" value="1"/>
</dbReference>
<dbReference type="AlphaFoldDB" id="A0AAN6XWJ4"/>
<proteinExistence type="predicted"/>
<organism evidence="2 3">
    <name type="scientific">Rhypophila decipiens</name>
    <dbReference type="NCBI Taxonomy" id="261697"/>
    <lineage>
        <taxon>Eukaryota</taxon>
        <taxon>Fungi</taxon>
        <taxon>Dikarya</taxon>
        <taxon>Ascomycota</taxon>
        <taxon>Pezizomycotina</taxon>
        <taxon>Sordariomycetes</taxon>
        <taxon>Sordariomycetidae</taxon>
        <taxon>Sordariales</taxon>
        <taxon>Naviculisporaceae</taxon>
        <taxon>Rhypophila</taxon>
    </lineage>
</organism>
<comment type="caution">
    <text evidence="2">The sequence shown here is derived from an EMBL/GenBank/DDBJ whole genome shotgun (WGS) entry which is preliminary data.</text>
</comment>
<feature type="compositionally biased region" description="Basic and acidic residues" evidence="1">
    <location>
        <begin position="283"/>
        <end position="292"/>
    </location>
</feature>
<dbReference type="InterPro" id="IPR038883">
    <property type="entry name" value="AN11006-like"/>
</dbReference>
<feature type="region of interest" description="Disordered" evidence="1">
    <location>
        <begin position="256"/>
        <end position="300"/>
    </location>
</feature>
<sequence>MSFEFLSLPGEIRNKIYRLVLCDHEVIDNYTYSQIRASWGVAQGELHKSAQLLRTCRQIHTEAMPILYGENTFQIDTNNYKGGGGYLKYAGALGPVFYQPYWFSRDDDNEVDIREQERNREQWRQDRARRCSLLRRFHVVICYDGYHPFADIRESIREITSLLLHKREGTTSETDNDDDTGSAAAPTTTIDYLSLEFHGSGMYIHDVGPDATQKQFLDMIIARLGQASGFRGVVKEVGPITGLPEKIAATLRQTWRQQRQPKRLREEDVQDCGDETRHKRQRHESEQDRHEAPTQLEPIAATTSLPSLVQRWEALNGYVKWIQVHKEDHKTAMLAADREDTDEFHASKRKVIQQLKDLVKKIEDDELLR</sequence>
<reference evidence="2" key="2">
    <citation type="submission" date="2023-05" db="EMBL/GenBank/DDBJ databases">
        <authorList>
            <consortium name="Lawrence Berkeley National Laboratory"/>
            <person name="Steindorff A."/>
            <person name="Hensen N."/>
            <person name="Bonometti L."/>
            <person name="Westerberg I."/>
            <person name="Brannstrom I.O."/>
            <person name="Guillou S."/>
            <person name="Cros-Aarteil S."/>
            <person name="Calhoun S."/>
            <person name="Haridas S."/>
            <person name="Kuo A."/>
            <person name="Mondo S."/>
            <person name="Pangilinan J."/>
            <person name="Riley R."/>
            <person name="Labutti K."/>
            <person name="Andreopoulos B."/>
            <person name="Lipzen A."/>
            <person name="Chen C."/>
            <person name="Yanf M."/>
            <person name="Daum C."/>
            <person name="Ng V."/>
            <person name="Clum A."/>
            <person name="Ohm R."/>
            <person name="Martin F."/>
            <person name="Silar P."/>
            <person name="Natvig D."/>
            <person name="Lalanne C."/>
            <person name="Gautier V."/>
            <person name="Ament-Velasquez S.L."/>
            <person name="Kruys A."/>
            <person name="Hutchinson M.I."/>
            <person name="Powell A.J."/>
            <person name="Barry K."/>
            <person name="Miller A.N."/>
            <person name="Grigoriev I.V."/>
            <person name="Debuchy R."/>
            <person name="Gladieux P."/>
            <person name="Thoren M.H."/>
            <person name="Johannesson H."/>
        </authorList>
    </citation>
    <scope>NUCLEOTIDE SEQUENCE</scope>
    <source>
        <strain evidence="2">PSN293</strain>
    </source>
</reference>
<accession>A0AAN6XWJ4</accession>
<evidence type="ECO:0000256" key="1">
    <source>
        <dbReference type="SAM" id="MobiDB-lite"/>
    </source>
</evidence>
<protein>
    <submittedName>
        <fullName evidence="2">Uncharacterized protein</fullName>
    </submittedName>
</protein>
<reference evidence="2" key="1">
    <citation type="journal article" date="2023" name="Mol. Phylogenet. Evol.">
        <title>Genome-scale phylogeny and comparative genomics of the fungal order Sordariales.</title>
        <authorList>
            <person name="Hensen N."/>
            <person name="Bonometti L."/>
            <person name="Westerberg I."/>
            <person name="Brannstrom I.O."/>
            <person name="Guillou S."/>
            <person name="Cros-Aarteil S."/>
            <person name="Calhoun S."/>
            <person name="Haridas S."/>
            <person name="Kuo A."/>
            <person name="Mondo S."/>
            <person name="Pangilinan J."/>
            <person name="Riley R."/>
            <person name="LaButti K."/>
            <person name="Andreopoulos B."/>
            <person name="Lipzen A."/>
            <person name="Chen C."/>
            <person name="Yan M."/>
            <person name="Daum C."/>
            <person name="Ng V."/>
            <person name="Clum A."/>
            <person name="Steindorff A."/>
            <person name="Ohm R.A."/>
            <person name="Martin F."/>
            <person name="Silar P."/>
            <person name="Natvig D.O."/>
            <person name="Lalanne C."/>
            <person name="Gautier V."/>
            <person name="Ament-Velasquez S.L."/>
            <person name="Kruys A."/>
            <person name="Hutchinson M.I."/>
            <person name="Powell A.J."/>
            <person name="Barry K."/>
            <person name="Miller A.N."/>
            <person name="Grigoriev I.V."/>
            <person name="Debuchy R."/>
            <person name="Gladieux P."/>
            <person name="Hiltunen Thoren M."/>
            <person name="Johannesson H."/>
        </authorList>
    </citation>
    <scope>NUCLEOTIDE SEQUENCE</scope>
    <source>
        <strain evidence="2">PSN293</strain>
    </source>
</reference>
<keyword evidence="3" id="KW-1185">Reference proteome</keyword>
<evidence type="ECO:0000313" key="2">
    <source>
        <dbReference type="EMBL" id="KAK4208004.1"/>
    </source>
</evidence>
<gene>
    <name evidence="2" type="ORF">QBC37DRAFT_405686</name>
</gene>